<dbReference type="PhylomeDB" id="B3RMR8"/>
<dbReference type="Proteomes" id="UP000009022">
    <property type="component" value="Unassembled WGS sequence"/>
</dbReference>
<dbReference type="PANTHER" id="PTHR14540:SF2">
    <property type="entry name" value="INTEGRATOR COMPLEX SUBUNIT 15"/>
    <property type="match status" value="1"/>
</dbReference>
<reference evidence="1 2" key="1">
    <citation type="journal article" date="2008" name="Nature">
        <title>The Trichoplax genome and the nature of placozoans.</title>
        <authorList>
            <person name="Srivastava M."/>
            <person name="Begovic E."/>
            <person name="Chapman J."/>
            <person name="Putnam N.H."/>
            <person name="Hellsten U."/>
            <person name="Kawashima T."/>
            <person name="Kuo A."/>
            <person name="Mitros T."/>
            <person name="Salamov A."/>
            <person name="Carpenter M.L."/>
            <person name="Signorovitch A.Y."/>
            <person name="Moreno M.A."/>
            <person name="Kamm K."/>
            <person name="Grimwood J."/>
            <person name="Schmutz J."/>
            <person name="Shapiro H."/>
            <person name="Grigoriev I.V."/>
            <person name="Buss L.W."/>
            <person name="Schierwater B."/>
            <person name="Dellaporta S.L."/>
            <person name="Rokhsar D.S."/>
        </authorList>
    </citation>
    <scope>NUCLEOTIDE SEQUENCE [LARGE SCALE GENOMIC DNA]</scope>
    <source>
        <strain evidence="1 2">Grell-BS-1999</strain>
    </source>
</reference>
<sequence>MEGDKFTLTAQLNAATIQRFEKLLYSDGFPRCAIRLMSKLKDYVQDHASTVQQFVKIQQFKNNQTIESLIEKFIFQPCCKKKFVNVNHWFETTAMQQLQLFEILLTQFNDIQSSHISYCILDALFGISSSCNEVEEVKMSVLSRMVSMCIALNCVPVLNGAALWLEKCNTSDRQASLNIAEMLLADYCLLVPDLQQTLLDLCNCSPTFVAQLITAFTLLFDIKPGNSGSLDNNNYPRLPPISLMRIVAEWTVSNPHSFTVAKTTENLPHFYSSKTENDKMDCSEIHSTIYGLARWSTLVPLLYICRNEPANVKTIEEVHISCSKLQCGILQALSECSNHKEAEIPNKNSPPTLTISLNMMQEIAVDLQKCIQQITTSSSSQNPDTDKLVEWSLNRLTQFVQVAFSANQLKFSLGAFFQDEVRSTISCNHCPSFGRKYILESCKNSAVLQISIRDLRGSLPMSSFIFGFARDNTNKVDFEDGVPVRVRLNTVPHVRFDEGMNVREEIPGENDVMF</sequence>
<dbReference type="HOGENOM" id="CLU_530347_0_0_1"/>
<proteinExistence type="predicted"/>
<name>B3RMR8_TRIAD</name>
<evidence type="ECO:0000313" key="2">
    <source>
        <dbReference type="Proteomes" id="UP000009022"/>
    </source>
</evidence>
<gene>
    <name evidence="1" type="ORF">TRIADDRAFT_52900</name>
</gene>
<dbReference type="InParanoid" id="B3RMR8"/>
<dbReference type="OrthoDB" id="5861309at2759"/>
<dbReference type="EMBL" id="DS985242">
    <property type="protein sequence ID" value="EDV27897.1"/>
    <property type="molecule type" value="Genomic_DNA"/>
</dbReference>
<dbReference type="FunCoup" id="B3RMR8">
    <property type="interactions" value="1397"/>
</dbReference>
<dbReference type="RefSeq" id="XP_002109731.1">
    <property type="nucleotide sequence ID" value="XM_002109695.1"/>
</dbReference>
<dbReference type="PANTHER" id="PTHR14540">
    <property type="entry name" value="INTEGRATOR COMPLEX SUBUNIT 15"/>
    <property type="match status" value="1"/>
</dbReference>
<dbReference type="AlphaFoldDB" id="B3RMR8"/>
<dbReference type="STRING" id="10228.B3RMR8"/>
<evidence type="ECO:0000313" key="1">
    <source>
        <dbReference type="EMBL" id="EDV27897.1"/>
    </source>
</evidence>
<accession>B3RMR8</accession>
<dbReference type="GeneID" id="6750372"/>
<dbReference type="CTD" id="6750372"/>
<dbReference type="KEGG" id="tad:TRIADDRAFT_52900"/>
<dbReference type="GO" id="GO:0032039">
    <property type="term" value="C:integrator complex"/>
    <property type="evidence" value="ECO:0000318"/>
    <property type="project" value="GO_Central"/>
</dbReference>
<dbReference type="Pfam" id="PF14964">
    <property type="entry name" value="INTS15"/>
    <property type="match status" value="1"/>
</dbReference>
<protein>
    <submittedName>
        <fullName evidence="1">Uncharacterized protein</fullName>
    </submittedName>
</protein>
<dbReference type="eggNOG" id="ENOG502QW9D">
    <property type="taxonomic scope" value="Eukaryota"/>
</dbReference>
<organism evidence="1 2">
    <name type="scientific">Trichoplax adhaerens</name>
    <name type="common">Trichoplax reptans</name>
    <dbReference type="NCBI Taxonomy" id="10228"/>
    <lineage>
        <taxon>Eukaryota</taxon>
        <taxon>Metazoa</taxon>
        <taxon>Placozoa</taxon>
        <taxon>Uniplacotomia</taxon>
        <taxon>Trichoplacea</taxon>
        <taxon>Trichoplacidae</taxon>
        <taxon>Trichoplax</taxon>
    </lineage>
</organism>
<dbReference type="InterPro" id="IPR027844">
    <property type="entry name" value="INTS15"/>
</dbReference>
<keyword evidence="2" id="KW-1185">Reference proteome</keyword>